<evidence type="ECO:0000313" key="3">
    <source>
        <dbReference type="Proteomes" id="UP000327157"/>
    </source>
</evidence>
<comment type="caution">
    <text evidence="2">The sequence shown here is derived from an EMBL/GenBank/DDBJ whole genome shotgun (WGS) entry which is preliminary data.</text>
</comment>
<feature type="compositionally biased region" description="Basic and acidic residues" evidence="1">
    <location>
        <begin position="1"/>
        <end position="10"/>
    </location>
</feature>
<accession>A0A5N5FT93</accession>
<dbReference type="AlphaFoldDB" id="A0A5N5FT93"/>
<organism evidence="2 3">
    <name type="scientific">Pyrus ussuriensis x Pyrus communis</name>
    <dbReference type="NCBI Taxonomy" id="2448454"/>
    <lineage>
        <taxon>Eukaryota</taxon>
        <taxon>Viridiplantae</taxon>
        <taxon>Streptophyta</taxon>
        <taxon>Embryophyta</taxon>
        <taxon>Tracheophyta</taxon>
        <taxon>Spermatophyta</taxon>
        <taxon>Magnoliopsida</taxon>
        <taxon>eudicotyledons</taxon>
        <taxon>Gunneridae</taxon>
        <taxon>Pentapetalae</taxon>
        <taxon>rosids</taxon>
        <taxon>fabids</taxon>
        <taxon>Rosales</taxon>
        <taxon>Rosaceae</taxon>
        <taxon>Amygdaloideae</taxon>
        <taxon>Maleae</taxon>
        <taxon>Pyrus</taxon>
    </lineage>
</organism>
<protein>
    <submittedName>
        <fullName evidence="2">S ribonuclease</fullName>
    </submittedName>
</protein>
<proteinExistence type="predicted"/>
<name>A0A5N5FT93_9ROSA</name>
<dbReference type="EMBL" id="SMOL01000559">
    <property type="protein sequence ID" value="KAB2606368.1"/>
    <property type="molecule type" value="Genomic_DNA"/>
</dbReference>
<evidence type="ECO:0000256" key="1">
    <source>
        <dbReference type="SAM" id="MobiDB-lite"/>
    </source>
</evidence>
<evidence type="ECO:0000313" key="2">
    <source>
        <dbReference type="EMBL" id="KAB2606368.1"/>
    </source>
</evidence>
<dbReference type="Proteomes" id="UP000327157">
    <property type="component" value="Chromosome 11"/>
</dbReference>
<gene>
    <name evidence="2" type="ORF">D8674_006085</name>
</gene>
<reference evidence="3" key="2">
    <citation type="submission" date="2019-10" db="EMBL/GenBank/DDBJ databases">
        <title>A de novo genome assembly of a pear dwarfing rootstock.</title>
        <authorList>
            <person name="Wang F."/>
            <person name="Wang J."/>
            <person name="Li S."/>
            <person name="Zhang Y."/>
            <person name="Fang M."/>
            <person name="Ma L."/>
            <person name="Zhao Y."/>
            <person name="Jiang S."/>
        </authorList>
    </citation>
    <scope>NUCLEOTIDE SEQUENCE [LARGE SCALE GENOMIC DNA]</scope>
</reference>
<reference evidence="2 3" key="3">
    <citation type="submission" date="2019-11" db="EMBL/GenBank/DDBJ databases">
        <title>A de novo genome assembly of a pear dwarfing rootstock.</title>
        <authorList>
            <person name="Wang F."/>
            <person name="Wang J."/>
            <person name="Li S."/>
            <person name="Zhang Y."/>
            <person name="Fang M."/>
            <person name="Ma L."/>
            <person name="Zhao Y."/>
            <person name="Jiang S."/>
        </authorList>
    </citation>
    <scope>NUCLEOTIDE SEQUENCE [LARGE SCALE GENOMIC DNA]</scope>
    <source>
        <strain evidence="2">S2</strain>
        <tissue evidence="2">Leaf</tissue>
    </source>
</reference>
<keyword evidence="3" id="KW-1185">Reference proteome</keyword>
<feature type="region of interest" description="Disordered" evidence="1">
    <location>
        <begin position="1"/>
        <end position="26"/>
    </location>
</feature>
<sequence>MGREMARDRIMCGPPSANNQPKTTTQRKEITLGAKSSFHAYVLKFPERAVTLSM</sequence>
<reference evidence="2 3" key="1">
    <citation type="submission" date="2019-09" db="EMBL/GenBank/DDBJ databases">
        <authorList>
            <person name="Ou C."/>
        </authorList>
    </citation>
    <scope>NUCLEOTIDE SEQUENCE [LARGE SCALE GENOMIC DNA]</scope>
    <source>
        <strain evidence="2">S2</strain>
        <tissue evidence="2">Leaf</tissue>
    </source>
</reference>